<organism evidence="1 2">
    <name type="scientific">Brassica cretica</name>
    <name type="common">Mustard</name>
    <dbReference type="NCBI Taxonomy" id="69181"/>
    <lineage>
        <taxon>Eukaryota</taxon>
        <taxon>Viridiplantae</taxon>
        <taxon>Streptophyta</taxon>
        <taxon>Embryophyta</taxon>
        <taxon>Tracheophyta</taxon>
        <taxon>Spermatophyta</taxon>
        <taxon>Magnoliopsida</taxon>
        <taxon>eudicotyledons</taxon>
        <taxon>Gunneridae</taxon>
        <taxon>Pentapetalae</taxon>
        <taxon>rosids</taxon>
        <taxon>malvids</taxon>
        <taxon>Brassicales</taxon>
        <taxon>Brassicaceae</taxon>
        <taxon>Brassiceae</taxon>
        <taxon>Brassica</taxon>
    </lineage>
</organism>
<dbReference type="EMBL" id="QGKW02000276">
    <property type="protein sequence ID" value="KAF2608552.1"/>
    <property type="molecule type" value="Genomic_DNA"/>
</dbReference>
<accession>A0A8S9LPS7</accession>
<name>A0A8S9LPS7_BRACR</name>
<evidence type="ECO:0000313" key="2">
    <source>
        <dbReference type="Proteomes" id="UP000712281"/>
    </source>
</evidence>
<protein>
    <submittedName>
        <fullName evidence="1">Uncharacterized protein</fullName>
    </submittedName>
</protein>
<dbReference type="AlphaFoldDB" id="A0A8S9LPS7"/>
<sequence length="55" mass="6070">MIGELTTNVNQGVNREEVLKVENEDLRMLSAIKNLVLLESLCQLKSEAVGIATEL</sequence>
<comment type="caution">
    <text evidence="1">The sequence shown here is derived from an EMBL/GenBank/DDBJ whole genome shotgun (WGS) entry which is preliminary data.</text>
</comment>
<reference evidence="1" key="1">
    <citation type="submission" date="2019-12" db="EMBL/GenBank/DDBJ databases">
        <title>Genome sequencing and annotation of Brassica cretica.</title>
        <authorList>
            <person name="Studholme D.J."/>
            <person name="Sarris P.F."/>
        </authorList>
    </citation>
    <scope>NUCLEOTIDE SEQUENCE</scope>
    <source>
        <strain evidence="1">PFS-001/15</strain>
        <tissue evidence="1">Leaf</tissue>
    </source>
</reference>
<gene>
    <name evidence="1" type="ORF">F2Q68_00044401</name>
</gene>
<proteinExistence type="predicted"/>
<dbReference type="Proteomes" id="UP000712281">
    <property type="component" value="Unassembled WGS sequence"/>
</dbReference>
<evidence type="ECO:0000313" key="1">
    <source>
        <dbReference type="EMBL" id="KAF2608552.1"/>
    </source>
</evidence>